<gene>
    <name evidence="2" type="ORF">HNR25_003383</name>
</gene>
<evidence type="ECO:0000313" key="2">
    <source>
        <dbReference type="EMBL" id="MBB5999632.1"/>
    </source>
</evidence>
<keyword evidence="3" id="KW-1185">Reference proteome</keyword>
<dbReference type="PROSITE" id="PS51257">
    <property type="entry name" value="PROKAR_LIPOPROTEIN"/>
    <property type="match status" value="1"/>
</dbReference>
<comment type="caution">
    <text evidence="2">The sequence shown here is derived from an EMBL/GenBank/DDBJ whole genome shotgun (WGS) entry which is preliminary data.</text>
</comment>
<reference evidence="2 3" key="1">
    <citation type="submission" date="2020-08" db="EMBL/GenBank/DDBJ databases">
        <title>Sequencing the genomes of 1000 actinobacteria strains.</title>
        <authorList>
            <person name="Klenk H.-P."/>
        </authorList>
    </citation>
    <scope>NUCLEOTIDE SEQUENCE [LARGE SCALE GENOMIC DNA]</scope>
    <source>
        <strain evidence="2 3">DSM 44593</strain>
    </source>
</reference>
<dbReference type="EMBL" id="JACHLY010000001">
    <property type="protein sequence ID" value="MBB5999632.1"/>
    <property type="molecule type" value="Genomic_DNA"/>
</dbReference>
<dbReference type="Gene3D" id="2.50.20.20">
    <property type="match status" value="1"/>
</dbReference>
<evidence type="ECO:0008006" key="4">
    <source>
        <dbReference type="Google" id="ProtNLM"/>
    </source>
</evidence>
<feature type="region of interest" description="Disordered" evidence="1">
    <location>
        <begin position="345"/>
        <end position="405"/>
    </location>
</feature>
<dbReference type="AlphaFoldDB" id="A0A841E9H2"/>
<organism evidence="2 3">
    <name type="scientific">Streptomonospora salina</name>
    <dbReference type="NCBI Taxonomy" id="104205"/>
    <lineage>
        <taxon>Bacteria</taxon>
        <taxon>Bacillati</taxon>
        <taxon>Actinomycetota</taxon>
        <taxon>Actinomycetes</taxon>
        <taxon>Streptosporangiales</taxon>
        <taxon>Nocardiopsidaceae</taxon>
        <taxon>Streptomonospora</taxon>
    </lineage>
</organism>
<proteinExistence type="predicted"/>
<dbReference type="RefSeq" id="WP_184636583.1">
    <property type="nucleotide sequence ID" value="NZ_BAABKT010000039.1"/>
</dbReference>
<name>A0A841E9H2_9ACTN</name>
<accession>A0A841E9H2</accession>
<evidence type="ECO:0000256" key="1">
    <source>
        <dbReference type="SAM" id="MobiDB-lite"/>
    </source>
</evidence>
<sequence length="405" mass="41419">MSSALRTTRRSRGFPAFAAAAAVVIGASGCSIDLSEFRPGADSEEPSPSPTPVEAAPLLESALDSLRGQSAVAVQGRMSEGEDGVVSDVSLTTTGAGTAHGTVQTNENEAEVLQADGKLFANAPDAYWLDKNITNPDADSYAGSWVRLDGGQLGVDPASMLAPAAVADILGAMAPPGGEAELENLDGTTAYRVDLNGGDSNRVWIGEDSGRLLRAEIEELTPEGADSGPRTRLDFTVPEDPDVQTLYDDVLTVAEDGLKGVPDARMSVNWSEQLNLDCQTGGACEVSGTAEDTSDGGGDTSVTVRMDATVENDELGSKECDDSAELKAGESTDLSCGVNFSLQPSTSPVSYEMSGDARLSTRGLGGDARTALVSAVQDERDSASAGGEPSGDASGSPDEGDASGG</sequence>
<evidence type="ECO:0000313" key="3">
    <source>
        <dbReference type="Proteomes" id="UP000578077"/>
    </source>
</evidence>
<dbReference type="Proteomes" id="UP000578077">
    <property type="component" value="Unassembled WGS sequence"/>
</dbReference>
<protein>
    <recommendedName>
        <fullName evidence="4">Lipoprotein</fullName>
    </recommendedName>
</protein>